<evidence type="ECO:0000313" key="2">
    <source>
        <dbReference type="Proteomes" id="UP000218979"/>
    </source>
</evidence>
<gene>
    <name evidence="1" type="ORF">RR45_GL000012</name>
</gene>
<sequence>MVVPKQVTFGRLRSLLRSVFLEHGNALPENIFLKIQDKTVRLKDSDWLSDFGIGNGDKIEIVVGESGESNEIV</sequence>
<evidence type="ECO:0000313" key="1">
    <source>
        <dbReference type="EMBL" id="PCS04693.1"/>
    </source>
</evidence>
<dbReference type="EMBL" id="JXJT01000001">
    <property type="protein sequence ID" value="PCS04693.1"/>
    <property type="molecule type" value="Genomic_DNA"/>
</dbReference>
<organism evidence="1 2">
    <name type="scientific">Pseudolactococcus chungangensis CAU 28 = DSM 22330</name>
    <dbReference type="NCBI Taxonomy" id="1122154"/>
    <lineage>
        <taxon>Bacteria</taxon>
        <taxon>Bacillati</taxon>
        <taxon>Bacillota</taxon>
        <taxon>Bacilli</taxon>
        <taxon>Lactobacillales</taxon>
        <taxon>Streptococcaceae</taxon>
        <taxon>Pseudolactococcus</taxon>
    </lineage>
</organism>
<dbReference type="Proteomes" id="UP000218979">
    <property type="component" value="Unassembled WGS sequence"/>
</dbReference>
<reference evidence="1 2" key="1">
    <citation type="submission" date="2014-12" db="EMBL/GenBank/DDBJ databases">
        <title>Draft genome sequences of 10 type strains of Lactococcus.</title>
        <authorList>
            <person name="Sun Z."/>
            <person name="Zhong Z."/>
            <person name="Liu W."/>
            <person name="Zhang W."/>
            <person name="Zhang H."/>
        </authorList>
    </citation>
    <scope>NUCLEOTIDE SEQUENCE [LARGE SCALE GENOMIC DNA]</scope>
    <source>
        <strain evidence="1 2">DSM 22330</strain>
    </source>
</reference>
<comment type="caution">
    <text evidence="1">The sequence shown here is derived from an EMBL/GenBank/DDBJ whole genome shotgun (WGS) entry which is preliminary data.</text>
</comment>
<accession>A0ABX4I9E5</accession>
<proteinExistence type="predicted"/>
<evidence type="ECO:0008006" key="3">
    <source>
        <dbReference type="Google" id="ProtNLM"/>
    </source>
</evidence>
<keyword evidence="2" id="KW-1185">Reference proteome</keyword>
<name>A0ABX4I9E5_9LACT</name>
<protein>
    <recommendedName>
        <fullName evidence="3">Ubiquitin-like domain-containing protein</fullName>
    </recommendedName>
</protein>